<evidence type="ECO:0000313" key="2">
    <source>
        <dbReference type="EMBL" id="KAA8894921.1"/>
    </source>
</evidence>
<comment type="caution">
    <text evidence="2">The sequence shown here is derived from an EMBL/GenBank/DDBJ whole genome shotgun (WGS) entry which is preliminary data.</text>
</comment>
<evidence type="ECO:0000313" key="3">
    <source>
        <dbReference type="Proteomes" id="UP000326924"/>
    </source>
</evidence>
<reference evidence="2 3" key="1">
    <citation type="submission" date="2019-09" db="EMBL/GenBank/DDBJ databases">
        <title>Draft genome of the ectomycorrhizal ascomycete Sphaerosporella brunnea.</title>
        <authorList>
            <consortium name="DOE Joint Genome Institute"/>
            <person name="Benucci G.M."/>
            <person name="Marozzi G."/>
            <person name="Antonielli L."/>
            <person name="Sanchez S."/>
            <person name="Marco P."/>
            <person name="Wang X."/>
            <person name="Falini L.B."/>
            <person name="Barry K."/>
            <person name="Haridas S."/>
            <person name="Lipzen A."/>
            <person name="Labutti K."/>
            <person name="Grigoriev I.V."/>
            <person name="Murat C."/>
            <person name="Martin F."/>
            <person name="Albertini E."/>
            <person name="Donnini D."/>
            <person name="Bonito G."/>
        </authorList>
    </citation>
    <scope>NUCLEOTIDE SEQUENCE [LARGE SCALE GENOMIC DNA]</scope>
    <source>
        <strain evidence="2 3">Sb_GMNB300</strain>
    </source>
</reference>
<dbReference type="Proteomes" id="UP000326924">
    <property type="component" value="Unassembled WGS sequence"/>
</dbReference>
<sequence length="284" mass="32723">MIVEYAEESGVQRDEYWERISNLKKQIHELKQTKRRKRKMNIPDSGFTLRDKAAFEQFLLEEKARQVEKAQSRFSNAQPQFSPLEEKPTSEQASLKKYRVKEAAGCLNKRYRSAEKVGEKMQKLQVQVIKAREERLARQQHLQEIQERYGVSSSELTEEQNDSLDEEEPQARDPAEAGRSWEPEFCNFAAAISKSTLGINPKKYSNRVFCILFAPFRQRRRRSPCKDFESASYFRVAVLWVLLPIPNQDPPQSLSSLTQCNFGFEGSSSSSSEALSTKGADESH</sequence>
<feature type="region of interest" description="Disordered" evidence="1">
    <location>
        <begin position="264"/>
        <end position="284"/>
    </location>
</feature>
<name>A0A5J5EI60_9PEZI</name>
<keyword evidence="3" id="KW-1185">Reference proteome</keyword>
<feature type="region of interest" description="Disordered" evidence="1">
    <location>
        <begin position="73"/>
        <end position="93"/>
    </location>
</feature>
<proteinExistence type="predicted"/>
<accession>A0A5J5EI60</accession>
<feature type="compositionally biased region" description="Acidic residues" evidence="1">
    <location>
        <begin position="156"/>
        <end position="168"/>
    </location>
</feature>
<gene>
    <name evidence="2" type="ORF">FN846DRAFT_998530</name>
</gene>
<dbReference type="EMBL" id="VXIS01000301">
    <property type="protein sequence ID" value="KAA8894921.1"/>
    <property type="molecule type" value="Genomic_DNA"/>
</dbReference>
<dbReference type="AlphaFoldDB" id="A0A5J5EI60"/>
<feature type="region of interest" description="Disordered" evidence="1">
    <location>
        <begin position="148"/>
        <end position="178"/>
    </location>
</feature>
<dbReference type="InParanoid" id="A0A5J5EI60"/>
<feature type="compositionally biased region" description="Basic and acidic residues" evidence="1">
    <location>
        <begin position="169"/>
        <end position="178"/>
    </location>
</feature>
<protein>
    <submittedName>
        <fullName evidence="2">Uncharacterized protein</fullName>
    </submittedName>
</protein>
<organism evidence="2 3">
    <name type="scientific">Sphaerosporella brunnea</name>
    <dbReference type="NCBI Taxonomy" id="1250544"/>
    <lineage>
        <taxon>Eukaryota</taxon>
        <taxon>Fungi</taxon>
        <taxon>Dikarya</taxon>
        <taxon>Ascomycota</taxon>
        <taxon>Pezizomycotina</taxon>
        <taxon>Pezizomycetes</taxon>
        <taxon>Pezizales</taxon>
        <taxon>Pyronemataceae</taxon>
        <taxon>Sphaerosporella</taxon>
    </lineage>
</organism>
<evidence type="ECO:0000256" key="1">
    <source>
        <dbReference type="SAM" id="MobiDB-lite"/>
    </source>
</evidence>